<protein>
    <submittedName>
        <fullName evidence="1">Uncharacterized protein</fullName>
    </submittedName>
</protein>
<dbReference type="EMBL" id="SLZR01000028">
    <property type="protein sequence ID" value="TCS35921.1"/>
    <property type="molecule type" value="Genomic_DNA"/>
</dbReference>
<comment type="caution">
    <text evidence="1">The sequence shown here is derived from an EMBL/GenBank/DDBJ whole genome shotgun (WGS) entry which is preliminary data.</text>
</comment>
<dbReference type="RefSeq" id="WP_165901990.1">
    <property type="nucleotide sequence ID" value="NZ_SLZR01000028.1"/>
</dbReference>
<proteinExistence type="predicted"/>
<sequence length="52" mass="6286">MIRCAFCGQPAQQPLPQKKETEVRLKCDHCGRMFLVIIRKRWWGYQRKSHIL</sequence>
<gene>
    <name evidence="1" type="ORF">BCF53_12810</name>
</gene>
<organism evidence="1 2">
    <name type="scientific">Reinekea marinisedimentorum</name>
    <dbReference type="NCBI Taxonomy" id="230495"/>
    <lineage>
        <taxon>Bacteria</taxon>
        <taxon>Pseudomonadati</taxon>
        <taxon>Pseudomonadota</taxon>
        <taxon>Gammaproteobacteria</taxon>
        <taxon>Oceanospirillales</taxon>
        <taxon>Saccharospirillaceae</taxon>
        <taxon>Reinekea</taxon>
    </lineage>
</organism>
<keyword evidence="2" id="KW-1185">Reference proteome</keyword>
<name>A0A4R3HUR0_9GAMM</name>
<dbReference type="Proteomes" id="UP000295793">
    <property type="component" value="Unassembled WGS sequence"/>
</dbReference>
<evidence type="ECO:0000313" key="2">
    <source>
        <dbReference type="Proteomes" id="UP000295793"/>
    </source>
</evidence>
<accession>A0A4R3HUR0</accession>
<dbReference type="AlphaFoldDB" id="A0A4R3HUR0"/>
<evidence type="ECO:0000313" key="1">
    <source>
        <dbReference type="EMBL" id="TCS35921.1"/>
    </source>
</evidence>
<reference evidence="1 2" key="1">
    <citation type="submission" date="2019-03" db="EMBL/GenBank/DDBJ databases">
        <title>Genomic Encyclopedia of Archaeal and Bacterial Type Strains, Phase II (KMG-II): from individual species to whole genera.</title>
        <authorList>
            <person name="Goeker M."/>
        </authorList>
    </citation>
    <scope>NUCLEOTIDE SEQUENCE [LARGE SCALE GENOMIC DNA]</scope>
    <source>
        <strain evidence="1 2">DSM 15388</strain>
    </source>
</reference>